<keyword evidence="2" id="KW-1185">Reference proteome</keyword>
<sequence length="375" mass="39674">MHLAVLFSSCISKNRSLDPQYQGNQPFYLGNTMLSKVLCAGLKNQIKSVLRNGKEMSLPKKLMSTSVINAETKIGFVGLGQMGFHMANNLRSKMSNPMTVFDSNPEILAKFKEGKNGVKVAASPKEVAQHSSVIITMLPASEHVNAVYFGNNGLMEGASFGTLFIDSSTIDPHVSKEIAAKVEAAKCHAVDAPVSGGILGAEAGTLTFMVGGKSEQEFSQAKVYLQLMGKNIISCGGNGNGQVAKICNNLLLAIGMIGTSEAMNLGQKLGMDPKLLASILNTSTGRCWSSDTYNPCPGVLENVPSNRGYTGGFGVSLMAKDLGLAVNAANSVKANIILGTLAQQIYGLVSKTEGFKSSDFSSVFKWLQGKTPNSN</sequence>
<gene>
    <name evidence="1" type="ORF">DSO57_1024416</name>
</gene>
<accession>A0ACC2SRX0</accession>
<evidence type="ECO:0000313" key="1">
    <source>
        <dbReference type="EMBL" id="KAJ9065007.1"/>
    </source>
</evidence>
<evidence type="ECO:0000313" key="2">
    <source>
        <dbReference type="Proteomes" id="UP001165960"/>
    </source>
</evidence>
<dbReference type="Proteomes" id="UP001165960">
    <property type="component" value="Unassembled WGS sequence"/>
</dbReference>
<reference evidence="1" key="1">
    <citation type="submission" date="2022-04" db="EMBL/GenBank/DDBJ databases">
        <title>Genome of the entomopathogenic fungus Entomophthora muscae.</title>
        <authorList>
            <person name="Elya C."/>
            <person name="Lovett B.R."/>
            <person name="Lee E."/>
            <person name="Macias A.M."/>
            <person name="Hajek A.E."/>
            <person name="De Bivort B.L."/>
            <person name="Kasson M.T."/>
            <person name="De Fine Licht H.H."/>
            <person name="Stajich J.E."/>
        </authorList>
    </citation>
    <scope>NUCLEOTIDE SEQUENCE</scope>
    <source>
        <strain evidence="1">Berkeley</strain>
    </source>
</reference>
<organism evidence="1 2">
    <name type="scientific">Entomophthora muscae</name>
    <dbReference type="NCBI Taxonomy" id="34485"/>
    <lineage>
        <taxon>Eukaryota</taxon>
        <taxon>Fungi</taxon>
        <taxon>Fungi incertae sedis</taxon>
        <taxon>Zoopagomycota</taxon>
        <taxon>Entomophthoromycotina</taxon>
        <taxon>Entomophthoromycetes</taxon>
        <taxon>Entomophthorales</taxon>
        <taxon>Entomophthoraceae</taxon>
        <taxon>Entomophthora</taxon>
    </lineage>
</organism>
<comment type="caution">
    <text evidence="1">The sequence shown here is derived from an EMBL/GenBank/DDBJ whole genome shotgun (WGS) entry which is preliminary data.</text>
</comment>
<dbReference type="EMBL" id="QTSX02004392">
    <property type="protein sequence ID" value="KAJ9065007.1"/>
    <property type="molecule type" value="Genomic_DNA"/>
</dbReference>
<name>A0ACC2SRX0_9FUNG</name>
<proteinExistence type="predicted"/>
<protein>
    <submittedName>
        <fullName evidence="1">Uncharacterized protein</fullName>
    </submittedName>
</protein>